<evidence type="ECO:0000259" key="3">
    <source>
        <dbReference type="Pfam" id="PF02543"/>
    </source>
</evidence>
<name>A0A9P1FVZ5_9DINO</name>
<feature type="domain" description="Carbamoyltransferase C-terminal" evidence="4">
    <location>
        <begin position="524"/>
        <end position="689"/>
    </location>
</feature>
<dbReference type="EMBL" id="CAMXCT020001446">
    <property type="protein sequence ID" value="CAL1143546.1"/>
    <property type="molecule type" value="Genomic_DNA"/>
</dbReference>
<keyword evidence="7" id="KW-1185">Reference proteome</keyword>
<protein>
    <submittedName>
        <fullName evidence="6">Nodulation protein NolNO</fullName>
    </submittedName>
</protein>
<dbReference type="EMBL" id="CAMXCT010001446">
    <property type="protein sequence ID" value="CAI3990171.1"/>
    <property type="molecule type" value="Genomic_DNA"/>
</dbReference>
<sequence>MTPLRHVLLVFLGAILALRQIVAVSLVEISVDVDGQSFPFTWRPGSEDVVLKVENFLEEHSLDPLLRFSILNDIKVRRAWLVANSTASPTLKVPSIPLKRGQLTKEVKSEEQTILALHMGHDSSIAITRNGRVQCILELERLFEVRYFAPPVKDWTKFRKDWTHALKTVQRRCVCEDGWIPSHFTDAVLLFPGFAQEQFILIHLAEKVFSIDRWHYCDHHQAHALAAYYSSPFRSALVVSYDSTGNDGTFNVYLGSFDKMQRIAQLDYSLGSAYEQLATLLPEVTGSPLEAFFDCDQINVTEVSEVGEMVGPHTLYFTTHSSLPWAGKLMGYAAIAEPIEDLRPLVRFYLEVSGSPGHGNYPAPLLRAACESVEGQRALGATIQLEFENFVEERVKALLEHVGHQEVEGIALTGGCALNVLANQRIYDLVTNGSSGSAGSVLDVYVPPAPNDSGLSLGATWSVAPPKVRQPLQYLGFPLWDEGRLLRYARNRGAKRLSSLGGVEYLADLLAGGDPWLRQRNSSAEKPIVAVVRGRQEFGPRALGHRSLLAVPDSHQMRERMNRLKARQWYRPVAPMIAEEALGQVFGRHVSSPFMTMAPQVLPETRRSFPALSHLDGTARHQSVARTEEPWIHALLMAVGKRTGLAALINTSFNTKGKPIVNKISECLSMLDDLPDLDFVVIEDWIFRKRNVGGQRPW</sequence>
<dbReference type="Proteomes" id="UP001152797">
    <property type="component" value="Unassembled WGS sequence"/>
</dbReference>
<feature type="chain" id="PRO_5043272387" evidence="2">
    <location>
        <begin position="24"/>
        <end position="698"/>
    </location>
</feature>
<dbReference type="OrthoDB" id="414294at2759"/>
<dbReference type="AlphaFoldDB" id="A0A9P1FVZ5"/>
<gene>
    <name evidence="5" type="ORF">C1SCF055_LOCUS17186</name>
</gene>
<evidence type="ECO:0000259" key="4">
    <source>
        <dbReference type="Pfam" id="PF16861"/>
    </source>
</evidence>
<feature type="domain" description="Carbamoyltransferase" evidence="3">
    <location>
        <begin position="378"/>
        <end position="460"/>
    </location>
</feature>
<evidence type="ECO:0000256" key="2">
    <source>
        <dbReference type="SAM" id="SignalP"/>
    </source>
</evidence>
<dbReference type="InterPro" id="IPR038152">
    <property type="entry name" value="Carbam_trans_C_sf"/>
</dbReference>
<evidence type="ECO:0000256" key="1">
    <source>
        <dbReference type="ARBA" id="ARBA00006129"/>
    </source>
</evidence>
<dbReference type="Gene3D" id="3.90.870.20">
    <property type="entry name" value="Carbamoyltransferase, C-terminal domain"/>
    <property type="match status" value="1"/>
</dbReference>
<proteinExistence type="inferred from homology"/>
<evidence type="ECO:0000313" key="7">
    <source>
        <dbReference type="Proteomes" id="UP001152797"/>
    </source>
</evidence>
<evidence type="ECO:0000313" key="6">
    <source>
        <dbReference type="EMBL" id="CAL4777483.1"/>
    </source>
</evidence>
<reference evidence="5" key="1">
    <citation type="submission" date="2022-10" db="EMBL/GenBank/DDBJ databases">
        <authorList>
            <person name="Chen Y."/>
            <person name="Dougan E. K."/>
            <person name="Chan C."/>
            <person name="Rhodes N."/>
            <person name="Thang M."/>
        </authorList>
    </citation>
    <scope>NUCLEOTIDE SEQUENCE</scope>
</reference>
<dbReference type="CDD" id="cd24033">
    <property type="entry name" value="ASKHA_NBD_NodU_CmcH-like_N"/>
    <property type="match status" value="1"/>
</dbReference>
<accession>A0A9P1FVZ5</accession>
<dbReference type="InterPro" id="IPR031730">
    <property type="entry name" value="Carbam_trans_C"/>
</dbReference>
<dbReference type="GO" id="GO:0003824">
    <property type="term" value="F:catalytic activity"/>
    <property type="evidence" value="ECO:0007669"/>
    <property type="project" value="InterPro"/>
</dbReference>
<dbReference type="InterPro" id="IPR051338">
    <property type="entry name" value="NodU/CmcH_Carbamoyltrnsfr"/>
</dbReference>
<dbReference type="PANTHER" id="PTHR34847">
    <property type="entry name" value="NODULATION PROTEIN U"/>
    <property type="match status" value="1"/>
</dbReference>
<feature type="signal peptide" evidence="2">
    <location>
        <begin position="1"/>
        <end position="23"/>
    </location>
</feature>
<keyword evidence="2" id="KW-0732">Signal</keyword>
<evidence type="ECO:0000313" key="5">
    <source>
        <dbReference type="EMBL" id="CAI3990171.1"/>
    </source>
</evidence>
<dbReference type="InterPro" id="IPR003696">
    <property type="entry name" value="Carbtransf_dom"/>
</dbReference>
<comment type="caution">
    <text evidence="5">The sequence shown here is derived from an EMBL/GenBank/DDBJ whole genome shotgun (WGS) entry which is preliminary data.</text>
</comment>
<dbReference type="Pfam" id="PF02543">
    <property type="entry name" value="Carbam_trans_N"/>
    <property type="match status" value="1"/>
</dbReference>
<reference evidence="6 7" key="2">
    <citation type="submission" date="2024-05" db="EMBL/GenBank/DDBJ databases">
        <authorList>
            <person name="Chen Y."/>
            <person name="Shah S."/>
            <person name="Dougan E. K."/>
            <person name="Thang M."/>
            <person name="Chan C."/>
        </authorList>
    </citation>
    <scope>NUCLEOTIDE SEQUENCE [LARGE SCALE GENOMIC DNA]</scope>
</reference>
<comment type="similarity">
    <text evidence="1">Belongs to the NodU/CmcH family.</text>
</comment>
<organism evidence="5">
    <name type="scientific">Cladocopium goreaui</name>
    <dbReference type="NCBI Taxonomy" id="2562237"/>
    <lineage>
        <taxon>Eukaryota</taxon>
        <taxon>Sar</taxon>
        <taxon>Alveolata</taxon>
        <taxon>Dinophyceae</taxon>
        <taxon>Suessiales</taxon>
        <taxon>Symbiodiniaceae</taxon>
        <taxon>Cladocopium</taxon>
    </lineage>
</organism>
<dbReference type="Pfam" id="PF16861">
    <property type="entry name" value="Carbam_trans_C"/>
    <property type="match status" value="1"/>
</dbReference>
<dbReference type="EMBL" id="CAMXCT030001446">
    <property type="protein sequence ID" value="CAL4777483.1"/>
    <property type="molecule type" value="Genomic_DNA"/>
</dbReference>
<dbReference type="PANTHER" id="PTHR34847:SF1">
    <property type="entry name" value="NODULATION PROTEIN U"/>
    <property type="match status" value="1"/>
</dbReference>
<dbReference type="Gene3D" id="3.30.420.40">
    <property type="match status" value="1"/>
</dbReference>